<accession>A0A0K9PLV7</accession>
<protein>
    <submittedName>
        <fullName evidence="3">Putative Pentatricopeptide repeat-containing protein</fullName>
    </submittedName>
</protein>
<dbReference type="Pfam" id="PF13041">
    <property type="entry name" value="PPR_2"/>
    <property type="match status" value="3"/>
</dbReference>
<dbReference type="GO" id="GO:0003723">
    <property type="term" value="F:RNA binding"/>
    <property type="evidence" value="ECO:0007669"/>
    <property type="project" value="InterPro"/>
</dbReference>
<dbReference type="Pfam" id="PF20431">
    <property type="entry name" value="E_motif"/>
    <property type="match status" value="1"/>
</dbReference>
<comment type="caution">
    <text evidence="3">The sequence shown here is derived from an EMBL/GenBank/DDBJ whole genome shotgun (WGS) entry which is preliminary data.</text>
</comment>
<proteinExistence type="predicted"/>
<dbReference type="OrthoDB" id="185373at2759"/>
<dbReference type="NCBIfam" id="TIGR00756">
    <property type="entry name" value="PPR"/>
    <property type="match status" value="5"/>
</dbReference>
<feature type="repeat" description="PPR" evidence="2">
    <location>
        <begin position="295"/>
        <end position="325"/>
    </location>
</feature>
<evidence type="ECO:0000313" key="3">
    <source>
        <dbReference type="EMBL" id="KMZ69205.1"/>
    </source>
</evidence>
<dbReference type="Pfam" id="PF01535">
    <property type="entry name" value="PPR"/>
    <property type="match status" value="3"/>
</dbReference>
<dbReference type="InterPro" id="IPR046848">
    <property type="entry name" value="E_motif"/>
</dbReference>
<keyword evidence="1" id="KW-0677">Repeat</keyword>
<dbReference type="STRING" id="29655.A0A0K9PLV7"/>
<keyword evidence="4" id="KW-1185">Reference proteome</keyword>
<dbReference type="InterPro" id="IPR046960">
    <property type="entry name" value="PPR_At4g14850-like_plant"/>
</dbReference>
<dbReference type="GO" id="GO:0009451">
    <property type="term" value="P:RNA modification"/>
    <property type="evidence" value="ECO:0000318"/>
    <property type="project" value="GO_Central"/>
</dbReference>
<feature type="repeat" description="PPR" evidence="2">
    <location>
        <begin position="397"/>
        <end position="431"/>
    </location>
</feature>
<evidence type="ECO:0000256" key="2">
    <source>
        <dbReference type="PROSITE-ProRule" id="PRU00708"/>
    </source>
</evidence>
<name>A0A0K9PLV7_ZOSMR</name>
<sequence>MEEKYLLSLLKSTALRPDRIREIHTVVVRIYPNLTPLLVRYLQNPTTISYALQMFDTIPKPDSILTNSIVATCSKLSLYSEALEVFFSSHRRGTQLAFFSIPPVIKACALFSAFHEGKQLHSHIVRSGFWSNSFILTAMIDFYSKNEDLSSARKVFEEVPVKDPVTYNCLISGYSKAGDVLAARQLFDEMTEKSLVTWNSMISCYAHSDNVMEGLILFQRMQLEKVEANEITLVTILSMCARLGDLEMGLKIKKLIDGNEKMGGLIVRTAVLEMLVKGGSVDEARLEFDEMDHRDIVAWTAMISGYAQNGRPKDALDLFEKMKLETRVKPNKITLTCVLSACGQLGSVETGERIGRYVEEHTSTQNIYIGSALVDMYSKCGNIRKARKVFDEMPYKDIVSWNSMIRGLAYNGLANEAIDLYRTMVERELEVPTELTFIALLTACTHAGLVELGLQFYNSMKVKYNMNPKVEHSACIVDLLCKCGRLEDAYMFIHEMDVEPNVIIWGTLLSACRVDSSHVELAEVAMEKLQAMEPDNSANYVLMANIYGSAGRWREAVKMRRLMKDKHVTKCTAYSWIELDNIIHKFMVRDTSHPNSTEIYSTVNLISSAADLVRR</sequence>
<evidence type="ECO:0000256" key="1">
    <source>
        <dbReference type="ARBA" id="ARBA00022737"/>
    </source>
</evidence>
<dbReference type="PROSITE" id="PS51375">
    <property type="entry name" value="PPR"/>
    <property type="match status" value="3"/>
</dbReference>
<dbReference type="Proteomes" id="UP000036987">
    <property type="component" value="Unassembled WGS sequence"/>
</dbReference>
<dbReference type="SUPFAM" id="SSF48452">
    <property type="entry name" value="TPR-like"/>
    <property type="match status" value="1"/>
</dbReference>
<reference evidence="4" key="1">
    <citation type="journal article" date="2016" name="Nature">
        <title>The genome of the seagrass Zostera marina reveals angiosperm adaptation to the sea.</title>
        <authorList>
            <person name="Olsen J.L."/>
            <person name="Rouze P."/>
            <person name="Verhelst B."/>
            <person name="Lin Y.-C."/>
            <person name="Bayer T."/>
            <person name="Collen J."/>
            <person name="Dattolo E."/>
            <person name="De Paoli E."/>
            <person name="Dittami S."/>
            <person name="Maumus F."/>
            <person name="Michel G."/>
            <person name="Kersting A."/>
            <person name="Lauritano C."/>
            <person name="Lohaus R."/>
            <person name="Toepel M."/>
            <person name="Tonon T."/>
            <person name="Vanneste K."/>
            <person name="Amirebrahimi M."/>
            <person name="Brakel J."/>
            <person name="Bostroem C."/>
            <person name="Chovatia M."/>
            <person name="Grimwood J."/>
            <person name="Jenkins J.W."/>
            <person name="Jueterbock A."/>
            <person name="Mraz A."/>
            <person name="Stam W.T."/>
            <person name="Tice H."/>
            <person name="Bornberg-Bauer E."/>
            <person name="Green P.J."/>
            <person name="Pearson G.A."/>
            <person name="Procaccini G."/>
            <person name="Duarte C.M."/>
            <person name="Schmutz J."/>
            <person name="Reusch T.B.H."/>
            <person name="Van de Peer Y."/>
        </authorList>
    </citation>
    <scope>NUCLEOTIDE SEQUENCE [LARGE SCALE GENOMIC DNA]</scope>
    <source>
        <strain evidence="4">cv. Finnish</strain>
    </source>
</reference>
<dbReference type="EMBL" id="LFYR01000785">
    <property type="protein sequence ID" value="KMZ69205.1"/>
    <property type="molecule type" value="Genomic_DNA"/>
</dbReference>
<dbReference type="PANTHER" id="PTHR24015">
    <property type="entry name" value="OS07G0578800 PROTEIN-RELATED"/>
    <property type="match status" value="1"/>
</dbReference>
<organism evidence="3 4">
    <name type="scientific">Zostera marina</name>
    <name type="common">Eelgrass</name>
    <dbReference type="NCBI Taxonomy" id="29655"/>
    <lineage>
        <taxon>Eukaryota</taxon>
        <taxon>Viridiplantae</taxon>
        <taxon>Streptophyta</taxon>
        <taxon>Embryophyta</taxon>
        <taxon>Tracheophyta</taxon>
        <taxon>Spermatophyta</taxon>
        <taxon>Magnoliopsida</taxon>
        <taxon>Liliopsida</taxon>
        <taxon>Zosteraceae</taxon>
        <taxon>Zostera</taxon>
    </lineage>
</organism>
<dbReference type="AlphaFoldDB" id="A0A0K9PLV7"/>
<feature type="repeat" description="PPR" evidence="2">
    <location>
        <begin position="163"/>
        <end position="197"/>
    </location>
</feature>
<dbReference type="InterPro" id="IPR002885">
    <property type="entry name" value="PPR_rpt"/>
</dbReference>
<dbReference type="InterPro" id="IPR011990">
    <property type="entry name" value="TPR-like_helical_dom_sf"/>
</dbReference>
<dbReference type="FunFam" id="1.25.40.10:FF:000090">
    <property type="entry name" value="Pentatricopeptide repeat-containing protein, chloroplastic"/>
    <property type="match status" value="1"/>
</dbReference>
<dbReference type="FunFam" id="1.25.40.10:FF:000348">
    <property type="entry name" value="Pentatricopeptide repeat-containing protein chloroplastic"/>
    <property type="match status" value="1"/>
</dbReference>
<dbReference type="OMA" id="IGNYVES"/>
<dbReference type="PANTHER" id="PTHR24015:SF1903">
    <property type="entry name" value="OS05G0305300 PROTEIN"/>
    <property type="match status" value="1"/>
</dbReference>
<gene>
    <name evidence="3" type="ORF">ZOSMA_21G00590</name>
</gene>
<evidence type="ECO:0000313" key="4">
    <source>
        <dbReference type="Proteomes" id="UP000036987"/>
    </source>
</evidence>
<dbReference type="Gene3D" id="1.25.40.10">
    <property type="entry name" value="Tetratricopeptide repeat domain"/>
    <property type="match status" value="4"/>
</dbReference>